<protein>
    <submittedName>
        <fullName evidence="2">Uncharacterized protein</fullName>
    </submittedName>
</protein>
<evidence type="ECO:0000313" key="2">
    <source>
        <dbReference type="EMBL" id="TNN86817.1"/>
    </source>
</evidence>
<organism evidence="2 3">
    <name type="scientific">Liparis tanakae</name>
    <name type="common">Tanaka's snailfish</name>
    <dbReference type="NCBI Taxonomy" id="230148"/>
    <lineage>
        <taxon>Eukaryota</taxon>
        <taxon>Metazoa</taxon>
        <taxon>Chordata</taxon>
        <taxon>Craniata</taxon>
        <taxon>Vertebrata</taxon>
        <taxon>Euteleostomi</taxon>
        <taxon>Actinopterygii</taxon>
        <taxon>Neopterygii</taxon>
        <taxon>Teleostei</taxon>
        <taxon>Neoteleostei</taxon>
        <taxon>Acanthomorphata</taxon>
        <taxon>Eupercaria</taxon>
        <taxon>Perciformes</taxon>
        <taxon>Cottioidei</taxon>
        <taxon>Cottales</taxon>
        <taxon>Liparidae</taxon>
        <taxon>Liparis</taxon>
    </lineage>
</organism>
<dbReference type="Proteomes" id="UP000314294">
    <property type="component" value="Unassembled WGS sequence"/>
</dbReference>
<proteinExistence type="predicted"/>
<evidence type="ECO:0000256" key="1">
    <source>
        <dbReference type="SAM" id="MobiDB-lite"/>
    </source>
</evidence>
<keyword evidence="3" id="KW-1185">Reference proteome</keyword>
<sequence>MNWRRTSLSVSPEGEVGRAAGPPGPPRCGPPLCAEEGLSSGAQLSHAPRRGELPRQSRPASVQLPWTHIHSQHAID</sequence>
<gene>
    <name evidence="2" type="ORF">EYF80_003000</name>
</gene>
<accession>A0A4Z2J9U6</accession>
<feature type="region of interest" description="Disordered" evidence="1">
    <location>
        <begin position="1"/>
        <end position="76"/>
    </location>
</feature>
<dbReference type="AlphaFoldDB" id="A0A4Z2J9U6"/>
<name>A0A4Z2J9U6_9TELE</name>
<evidence type="ECO:0000313" key="3">
    <source>
        <dbReference type="Proteomes" id="UP000314294"/>
    </source>
</evidence>
<feature type="compositionally biased region" description="Low complexity" evidence="1">
    <location>
        <begin position="12"/>
        <end position="21"/>
    </location>
</feature>
<dbReference type="EMBL" id="SRLO01000013">
    <property type="protein sequence ID" value="TNN86817.1"/>
    <property type="molecule type" value="Genomic_DNA"/>
</dbReference>
<feature type="compositionally biased region" description="Polar residues" evidence="1">
    <location>
        <begin position="1"/>
        <end position="10"/>
    </location>
</feature>
<reference evidence="2 3" key="1">
    <citation type="submission" date="2019-03" db="EMBL/GenBank/DDBJ databases">
        <title>First draft genome of Liparis tanakae, snailfish: a comprehensive survey of snailfish specific genes.</title>
        <authorList>
            <person name="Kim W."/>
            <person name="Song I."/>
            <person name="Jeong J.-H."/>
            <person name="Kim D."/>
            <person name="Kim S."/>
            <person name="Ryu S."/>
            <person name="Song J.Y."/>
            <person name="Lee S.K."/>
        </authorList>
    </citation>
    <scope>NUCLEOTIDE SEQUENCE [LARGE SCALE GENOMIC DNA]</scope>
    <source>
        <tissue evidence="2">Muscle</tissue>
    </source>
</reference>
<comment type="caution">
    <text evidence="2">The sequence shown here is derived from an EMBL/GenBank/DDBJ whole genome shotgun (WGS) entry which is preliminary data.</text>
</comment>